<organism evidence="2 3">
    <name type="scientific">Dietzia maris</name>
    <dbReference type="NCBI Taxonomy" id="37915"/>
    <lineage>
        <taxon>Bacteria</taxon>
        <taxon>Bacillati</taxon>
        <taxon>Actinomycetota</taxon>
        <taxon>Actinomycetes</taxon>
        <taxon>Mycobacteriales</taxon>
        <taxon>Dietziaceae</taxon>
        <taxon>Dietzia</taxon>
    </lineage>
</organism>
<feature type="domain" description="AMP-dependent synthetase/ligase" evidence="1">
    <location>
        <begin position="12"/>
        <end position="113"/>
    </location>
</feature>
<dbReference type="PANTHER" id="PTHR43767">
    <property type="entry name" value="LONG-CHAIN-FATTY-ACID--COA LIGASE"/>
    <property type="match status" value="1"/>
</dbReference>
<comment type="caution">
    <text evidence="2">The sequence shown here is derived from an EMBL/GenBank/DDBJ whole genome shotgun (WGS) entry which is preliminary data.</text>
</comment>
<gene>
    <name evidence="2" type="ORF">DQ226_02380</name>
</gene>
<dbReference type="InterPro" id="IPR050237">
    <property type="entry name" value="ATP-dep_AMP-bd_enzyme"/>
</dbReference>
<feature type="non-terminal residue" evidence="2">
    <location>
        <position position="134"/>
    </location>
</feature>
<protein>
    <submittedName>
        <fullName evidence="2">Fatty acid--CoA ligase</fullName>
    </submittedName>
</protein>
<dbReference type="EMBL" id="QNTT01000004">
    <property type="protein sequence ID" value="RBA39758.1"/>
    <property type="molecule type" value="Genomic_DNA"/>
</dbReference>
<reference evidence="2 3" key="1">
    <citation type="submission" date="2018-06" db="EMBL/GenBank/DDBJ databases">
        <title>Whole genome sequencing of four bacterial strains from South Shetland trench revealing bio-synthetic gene clusters.</title>
        <authorList>
            <person name="Abdel-Mageed W.M."/>
            <person name="Lehri B."/>
            <person name="Jarmusch S.A."/>
            <person name="Miranda K."/>
            <person name="Goodfellow M."/>
            <person name="Jaspars M."/>
            <person name="Karlyshev A.V."/>
        </authorList>
    </citation>
    <scope>NUCLEOTIDE SEQUENCE [LARGE SCALE GENOMIC DNA]</scope>
    <source>
        <strain evidence="2 3">SST1</strain>
    </source>
</reference>
<keyword evidence="2" id="KW-0436">Ligase</keyword>
<sequence length="134" mass="14453">MSTTVETTPAALRRAARSWPEREAIVDEQPGQDTRWTWAHLLDEVRRFAAGLVSRGIAPGDRVVIWAPNTRHWVVAALGVQFAGGTVVPANTRYTGNETLEIIQRTHAVAAVVAGTFLGTERIVDLVDAAGAPT</sequence>
<dbReference type="Pfam" id="PF00501">
    <property type="entry name" value="AMP-binding"/>
    <property type="match status" value="1"/>
</dbReference>
<dbReference type="PANTHER" id="PTHR43767:SF1">
    <property type="entry name" value="NONRIBOSOMAL PEPTIDE SYNTHASE PES1 (EUROFUNG)-RELATED"/>
    <property type="match status" value="1"/>
</dbReference>
<dbReference type="GO" id="GO:0016874">
    <property type="term" value="F:ligase activity"/>
    <property type="evidence" value="ECO:0007669"/>
    <property type="project" value="UniProtKB-KW"/>
</dbReference>
<evidence type="ECO:0000313" key="2">
    <source>
        <dbReference type="EMBL" id="RBA39758.1"/>
    </source>
</evidence>
<evidence type="ECO:0000259" key="1">
    <source>
        <dbReference type="Pfam" id="PF00501"/>
    </source>
</evidence>
<dbReference type="AlphaFoldDB" id="A0A365PCX5"/>
<accession>A0A365PCX5</accession>
<evidence type="ECO:0000313" key="3">
    <source>
        <dbReference type="Proteomes" id="UP000252187"/>
    </source>
</evidence>
<dbReference type="Proteomes" id="UP000252187">
    <property type="component" value="Unassembled WGS sequence"/>
</dbReference>
<dbReference type="SUPFAM" id="SSF56801">
    <property type="entry name" value="Acetyl-CoA synthetase-like"/>
    <property type="match status" value="1"/>
</dbReference>
<dbReference type="Gene3D" id="3.40.50.980">
    <property type="match status" value="1"/>
</dbReference>
<dbReference type="InterPro" id="IPR000873">
    <property type="entry name" value="AMP-dep_synth/lig_dom"/>
</dbReference>
<name>A0A365PCX5_9ACTN</name>
<proteinExistence type="predicted"/>